<proteinExistence type="predicted"/>
<accession>A0A3M7P2R5</accession>
<evidence type="ECO:0000313" key="2">
    <source>
        <dbReference type="Proteomes" id="UP000276133"/>
    </source>
</evidence>
<organism evidence="1 2">
    <name type="scientific">Brachionus plicatilis</name>
    <name type="common">Marine rotifer</name>
    <name type="synonym">Brachionus muelleri</name>
    <dbReference type="NCBI Taxonomy" id="10195"/>
    <lineage>
        <taxon>Eukaryota</taxon>
        <taxon>Metazoa</taxon>
        <taxon>Spiralia</taxon>
        <taxon>Gnathifera</taxon>
        <taxon>Rotifera</taxon>
        <taxon>Eurotatoria</taxon>
        <taxon>Monogononta</taxon>
        <taxon>Pseudotrocha</taxon>
        <taxon>Ploima</taxon>
        <taxon>Brachionidae</taxon>
        <taxon>Brachionus</taxon>
    </lineage>
</organism>
<name>A0A3M7P2R5_BRAPC</name>
<dbReference type="AlphaFoldDB" id="A0A3M7P2R5"/>
<protein>
    <submittedName>
        <fullName evidence="1">Uncharacterized protein</fullName>
    </submittedName>
</protein>
<dbReference type="EMBL" id="REGN01014055">
    <property type="protein sequence ID" value="RMZ93120.1"/>
    <property type="molecule type" value="Genomic_DNA"/>
</dbReference>
<reference evidence="1 2" key="1">
    <citation type="journal article" date="2018" name="Sci. Rep.">
        <title>Genomic signatures of local adaptation to the degree of environmental predictability in rotifers.</title>
        <authorList>
            <person name="Franch-Gras L."/>
            <person name="Hahn C."/>
            <person name="Garcia-Roger E.M."/>
            <person name="Carmona M.J."/>
            <person name="Serra M."/>
            <person name="Gomez A."/>
        </authorList>
    </citation>
    <scope>NUCLEOTIDE SEQUENCE [LARGE SCALE GENOMIC DNA]</scope>
    <source>
        <strain evidence="1">HYR1</strain>
    </source>
</reference>
<keyword evidence="2" id="KW-1185">Reference proteome</keyword>
<sequence>MTRIIIEPFVEPTRSIQNEKDVIKFDKWNDIFQADFSNEFNVLCDGILNRCTNLTKCEIRGNETGQMEKFLVSLQPVKSPIQLMNTKESGTVSMRKFINSIESSYPADYSSLYDSNHVVYAMLDAINFKPDVSFSIHKNPVLKLSNFLQQKLGLFKLNPKVLVKAKATSLKECKVLLENTENKHINLKTNYSGENMDIRTFTKFLKTFCETQFSYYSGDTTTVFYYCCDKLSLRNFTKYKNRSRNLRIKN</sequence>
<gene>
    <name evidence="1" type="ORF">BpHYR1_026589</name>
</gene>
<comment type="caution">
    <text evidence="1">The sequence shown here is derived from an EMBL/GenBank/DDBJ whole genome shotgun (WGS) entry which is preliminary data.</text>
</comment>
<evidence type="ECO:0000313" key="1">
    <source>
        <dbReference type="EMBL" id="RMZ93120.1"/>
    </source>
</evidence>
<dbReference type="Proteomes" id="UP000276133">
    <property type="component" value="Unassembled WGS sequence"/>
</dbReference>